<dbReference type="PROSITE" id="PS51233">
    <property type="entry name" value="VWFD"/>
    <property type="match status" value="1"/>
</dbReference>
<feature type="domain" description="Vitellogenin" evidence="8">
    <location>
        <begin position="21"/>
        <end position="645"/>
    </location>
</feature>
<dbReference type="SMART" id="SM01169">
    <property type="entry name" value="DUF1943"/>
    <property type="match status" value="1"/>
</dbReference>
<dbReference type="PANTHER" id="PTHR23345:SF15">
    <property type="entry name" value="VITELLOGENIN 1-RELATED"/>
    <property type="match status" value="1"/>
</dbReference>
<dbReference type="Gene3D" id="2.20.80.10">
    <property type="entry name" value="Lipovitellin-phosvitin complex, chain A, domain 4"/>
    <property type="match status" value="1"/>
</dbReference>
<protein>
    <submittedName>
        <fullName evidence="11">Vitellogenin-A2-like</fullName>
    </submittedName>
</protein>
<evidence type="ECO:0000256" key="4">
    <source>
        <dbReference type="ARBA" id="ARBA00023180"/>
    </source>
</evidence>
<comment type="caution">
    <text evidence="5">Lacks conserved residue(s) required for the propagation of feature annotation.</text>
</comment>
<dbReference type="GeneID" id="100374857"/>
<sequence length="1592" mass="178769">MKYLLLLAGLAFASAFQGLTYETSKKYVYEYEGYVLSGVPQSSNLYSGIRITAKPEISIVERGRAVLKVQYPKLYTFNGTRPGSDFVEAPEMTSALAPLLSEPVMFEYVHGKVGRIFAPADLPDVVVNIHRGIINILHINMTSSEGFFVNKEIDIGGICETAYSVVDLKDVTTIVKTKDYEKCIVRPAYYWNFTRSMQYVLERQAPPLRSAATFRYNLTEAGSGYIIKDAHSEGQHIFTPFSEYGGSAQSIIKQKLRFVDKMAGDARAPSDLPDRGNLMYAYPRERASHYASRPVKTEEIGRILESLSNEMSFEKISVEAPGYWIILVQHLRQCSVEAIREIWTNYASKPHYKKFLIDILPIVGTEDAITALTNIVKAEPAIVKEYTAYIFTGLAFTPEPTPAIMEKIQALINDPIVNEYAPARRAALLAYGGIVNNLCYYRRCPTAVVDFLTSKYESARDDAEREVILKSMGNAGVIEVVPYIRKLFKRPETLPLKIQVAAIQALRRIAPRHPVQTSSILMPIFLDTRYATETRLVACTVLFLTRPTTATVVTIAEQLIVEPNNQVASFVYSHIRNLANNTVPMMRPVARAAATALRFARIRSGLGYRYANSMHASYYEDKLNIGGFVDVHVLKTPHSFMPKQLYTKINLQLMGLSIDVMEVGVRAEGIQNLIERITEPQSMFRKKKTLSEMLIRQPRSSEDVEQTEQTVKKLYRYKPVKESDTEFGMTMFIRMFGNELYLFNVDRDYIRDVVQHGSIGIDINNIERRLSDGLSYKWLKSMPIYDSISSVPTILGLPLNLNVTSAWISTLQVSTSARAVRDSTVLEPKRDHFVSRDPSNDWFSSSSSSSESNSPSRSSEEIPNSQRWSSESESISAENSDSWSRSESRSRSTEQRDPITGVRAVGQMIKNDAIHVHVRMGVDAIVVQTGIGIAVKTRNSFPLIGEVNCDVSQRKYTFDMKPVERVHENVQLTSDIFTFMKRPSELYGQYSILTPQVPAVLNARSPVVLDEECCDWLKKWDIKACYNKLAASRSSRLEPVEETKICIPALKKVLGIEYCLLIHNAQRRGTAAVPFYPLQGSMKFATYLIAGENSPASIQLAVSNIKPIPMTPESLIRGQIQSEIKLQAIDSQSAPISGLAIDVMYDGAASERKLEIKGKIINREDLRMRVLIKSADPLSSGEWTVDLGDHAINNIWEIKRDPAQAIVMKTTYDTLPEIISVTIERLSGMALTYLYYTNTVDVKYVENTPRTIESRVTFRTPYIADVEIRCPAYSIRRRGIPMKIPVPVLPAPGTPVKTVVADTTTFFLKELDMPLATCQVVGDHYSTYDNVTYDYALPGECHHVLTMDGAKETFMVLINRKKNQPQKIITAFIQNKKIELMPNMAVKVQDKAIKFDKANMYTIPDILEIQKYADKMVLTAKIGLTITYTGETVMATVMPTYHGKTVGLCSNDDDEQSGEFMLPDHTVVNDPKLFAHGWIVRGEKCTDACQLSSQYAIRNEYLGGEERKCFSTVPVTKCLRGCVSVEQVPVDVGFHCMPKGLTSTIHLEEDIKSDRLESINLSTKTIDTVKSTLVDVSCDCDRCINLSPYSPY</sequence>
<name>A0ABM0LU14_SACKO</name>
<evidence type="ECO:0000256" key="6">
    <source>
        <dbReference type="SAM" id="MobiDB-lite"/>
    </source>
</evidence>
<keyword evidence="1 7" id="KW-0732">Signal</keyword>
<dbReference type="Proteomes" id="UP000694865">
    <property type="component" value="Unplaced"/>
</dbReference>
<evidence type="ECO:0000256" key="1">
    <source>
        <dbReference type="ARBA" id="ARBA00022729"/>
    </source>
</evidence>
<dbReference type="Gene3D" id="1.25.10.20">
    <property type="entry name" value="Vitellinogen, superhelical"/>
    <property type="match status" value="1"/>
</dbReference>
<dbReference type="SUPFAM" id="SSF56968">
    <property type="entry name" value="Lipovitellin-phosvitin complex, beta-sheet shell regions"/>
    <property type="match status" value="2"/>
</dbReference>
<evidence type="ECO:0000313" key="11">
    <source>
        <dbReference type="RefSeq" id="XP_006811255.1"/>
    </source>
</evidence>
<dbReference type="Pfam" id="PF01347">
    <property type="entry name" value="Vitellogenin_N"/>
    <property type="match status" value="1"/>
</dbReference>
<keyword evidence="2" id="KW-0758">Storage protein</keyword>
<dbReference type="SMART" id="SM00638">
    <property type="entry name" value="LPD_N"/>
    <property type="match status" value="1"/>
</dbReference>
<feature type="region of interest" description="Disordered" evidence="6">
    <location>
        <begin position="837"/>
        <end position="903"/>
    </location>
</feature>
<dbReference type="PANTHER" id="PTHR23345">
    <property type="entry name" value="VITELLOGENIN-RELATED"/>
    <property type="match status" value="1"/>
</dbReference>
<dbReference type="InterPro" id="IPR015819">
    <property type="entry name" value="Lipid_transp_b-sht_shell"/>
</dbReference>
<feature type="compositionally biased region" description="Basic and acidic residues" evidence="6">
    <location>
        <begin position="884"/>
        <end position="897"/>
    </location>
</feature>
<organism evidence="10 11">
    <name type="scientific">Saccoglossus kowalevskii</name>
    <name type="common">Acorn worm</name>
    <dbReference type="NCBI Taxonomy" id="10224"/>
    <lineage>
        <taxon>Eukaryota</taxon>
        <taxon>Metazoa</taxon>
        <taxon>Hemichordata</taxon>
        <taxon>Enteropneusta</taxon>
        <taxon>Harrimaniidae</taxon>
        <taxon>Saccoglossus</taxon>
    </lineage>
</organism>
<keyword evidence="4" id="KW-0325">Glycoprotein</keyword>
<feature type="chain" id="PRO_5045900157" evidence="7">
    <location>
        <begin position="16"/>
        <end position="1592"/>
    </location>
</feature>
<evidence type="ECO:0000256" key="2">
    <source>
        <dbReference type="ARBA" id="ARBA00022761"/>
    </source>
</evidence>
<dbReference type="InterPro" id="IPR015816">
    <property type="entry name" value="Vitellinogen_b-sht_N"/>
</dbReference>
<dbReference type="Gene3D" id="2.20.50.20">
    <property type="entry name" value="Lipovitellin. Chain A, domain 3"/>
    <property type="match status" value="1"/>
</dbReference>
<dbReference type="InterPro" id="IPR015255">
    <property type="entry name" value="Vitellinogen_open_b-sht"/>
</dbReference>
<dbReference type="InterPro" id="IPR050733">
    <property type="entry name" value="Vitellogenin/Apolipophorin"/>
</dbReference>
<dbReference type="Pfam" id="PF09172">
    <property type="entry name" value="Vit_open_b-sht"/>
    <property type="match status" value="1"/>
</dbReference>
<dbReference type="SMART" id="SM00216">
    <property type="entry name" value="VWD"/>
    <property type="match status" value="1"/>
</dbReference>
<dbReference type="InterPro" id="IPR015817">
    <property type="entry name" value="Vitellinogen_open_b-sht_sub1"/>
</dbReference>
<feature type="signal peptide" evidence="7">
    <location>
        <begin position="1"/>
        <end position="15"/>
    </location>
</feature>
<dbReference type="InterPro" id="IPR011030">
    <property type="entry name" value="Lipovitellin_superhlx_dom"/>
</dbReference>
<evidence type="ECO:0000313" key="10">
    <source>
        <dbReference type="Proteomes" id="UP000694865"/>
    </source>
</evidence>
<proteinExistence type="predicted"/>
<dbReference type="SUPFAM" id="SSF48431">
    <property type="entry name" value="Lipovitellin-phosvitin complex, superhelical domain"/>
    <property type="match status" value="1"/>
</dbReference>
<accession>A0ABM0LU14</accession>
<evidence type="ECO:0000259" key="9">
    <source>
        <dbReference type="PROSITE" id="PS51233"/>
    </source>
</evidence>
<feature type="compositionally biased region" description="Low complexity" evidence="6">
    <location>
        <begin position="840"/>
        <end position="883"/>
    </location>
</feature>
<feature type="domain" description="VWFD" evidence="9">
    <location>
        <begin position="1316"/>
        <end position="1486"/>
    </location>
</feature>
<dbReference type="RefSeq" id="XP_006811255.1">
    <property type="nucleotide sequence ID" value="XM_006811192.1"/>
</dbReference>
<dbReference type="InterPro" id="IPR001846">
    <property type="entry name" value="VWF_type-D"/>
</dbReference>
<evidence type="ECO:0000256" key="3">
    <source>
        <dbReference type="ARBA" id="ARBA00023157"/>
    </source>
</evidence>
<reference evidence="11" key="1">
    <citation type="submission" date="2025-08" db="UniProtKB">
        <authorList>
            <consortium name="RefSeq"/>
        </authorList>
    </citation>
    <scope>IDENTIFICATION</scope>
    <source>
        <tissue evidence="11">Testes</tissue>
    </source>
</reference>
<keyword evidence="10" id="KW-1185">Reference proteome</keyword>
<dbReference type="Gene3D" id="2.30.230.10">
    <property type="entry name" value="Lipovitellin, beta-sheet shell regions, chain A"/>
    <property type="match status" value="1"/>
</dbReference>
<evidence type="ECO:0000259" key="8">
    <source>
        <dbReference type="PROSITE" id="PS51211"/>
    </source>
</evidence>
<gene>
    <name evidence="11" type="primary">LOC100374857</name>
</gene>
<dbReference type="PROSITE" id="PS51211">
    <property type="entry name" value="VITELLOGENIN"/>
    <property type="match status" value="1"/>
</dbReference>
<keyword evidence="3" id="KW-1015">Disulfide bond</keyword>
<evidence type="ECO:0000256" key="7">
    <source>
        <dbReference type="SAM" id="SignalP"/>
    </source>
</evidence>
<evidence type="ECO:0000256" key="5">
    <source>
        <dbReference type="PROSITE-ProRule" id="PRU00557"/>
    </source>
</evidence>
<dbReference type="InterPro" id="IPR001747">
    <property type="entry name" value="Vitellogenin_N"/>
</dbReference>
<dbReference type="Pfam" id="PF00094">
    <property type="entry name" value="VWD"/>
    <property type="match status" value="1"/>
</dbReference>